<keyword evidence="3" id="KW-0326">Glycosidase</keyword>
<dbReference type="SUPFAM" id="SSF48208">
    <property type="entry name" value="Six-hairpin glycosidases"/>
    <property type="match status" value="1"/>
</dbReference>
<evidence type="ECO:0000256" key="3">
    <source>
        <dbReference type="ARBA" id="ARBA00023295"/>
    </source>
</evidence>
<dbReference type="Gene3D" id="1.50.10.10">
    <property type="match status" value="1"/>
</dbReference>
<dbReference type="AlphaFoldDB" id="A0A1E3VWJ5"/>
<reference evidence="5 6" key="1">
    <citation type="journal article" date="2016" name="Environ. Microbiol.">
        <title>New Methyloceanibacter diversity from North Sea sediments includes methanotroph containing solely the soluble methane monooxygenase.</title>
        <authorList>
            <person name="Vekeman B."/>
            <person name="Kerckhof F.M."/>
            <person name="Cremers G."/>
            <person name="de Vos P."/>
            <person name="Vandamme P."/>
            <person name="Boon N."/>
            <person name="Op den Camp H.J."/>
            <person name="Heylen K."/>
        </authorList>
    </citation>
    <scope>NUCLEOTIDE SEQUENCE [LARGE SCALE GENOMIC DNA]</scope>
    <source>
        <strain evidence="5 6">R-67174</strain>
    </source>
</reference>
<accession>A0A1E3VWJ5</accession>
<feature type="domain" description="Mannosylglycerate hydrolase MGH1-like glycoside hydrolase" evidence="4">
    <location>
        <begin position="1"/>
        <end position="167"/>
    </location>
</feature>
<comment type="similarity">
    <text evidence="1">Belongs to the glycosyl hydrolase 63 family.</text>
</comment>
<evidence type="ECO:0000313" key="5">
    <source>
        <dbReference type="EMBL" id="ODR97892.1"/>
    </source>
</evidence>
<dbReference type="STRING" id="1774968.AUC68_10160"/>
<dbReference type="Pfam" id="PF22422">
    <property type="entry name" value="MGH1-like_GH"/>
    <property type="match status" value="1"/>
</dbReference>
<keyword evidence="6" id="KW-1185">Reference proteome</keyword>
<dbReference type="InterPro" id="IPR004888">
    <property type="entry name" value="Glycoside_hydrolase_63"/>
</dbReference>
<dbReference type="Proteomes" id="UP000094501">
    <property type="component" value="Unassembled WGS sequence"/>
</dbReference>
<gene>
    <name evidence="5" type="ORF">AUC68_10160</name>
</gene>
<proteinExistence type="inferred from homology"/>
<evidence type="ECO:0000313" key="6">
    <source>
        <dbReference type="Proteomes" id="UP000094501"/>
    </source>
</evidence>
<dbReference type="InterPro" id="IPR054491">
    <property type="entry name" value="MGH1-like_GH"/>
</dbReference>
<keyword evidence="2" id="KW-0378">Hydrolase</keyword>
<dbReference type="InterPro" id="IPR012341">
    <property type="entry name" value="6hp_glycosidase-like_sf"/>
</dbReference>
<protein>
    <recommendedName>
        <fullName evidence="4">Mannosylglycerate hydrolase MGH1-like glycoside hydrolase domain-containing protein</fullName>
    </recommendedName>
</protein>
<evidence type="ECO:0000259" key="4">
    <source>
        <dbReference type="Pfam" id="PF22422"/>
    </source>
</evidence>
<dbReference type="GO" id="GO:0006487">
    <property type="term" value="P:protein N-linked glycosylation"/>
    <property type="evidence" value="ECO:0007669"/>
    <property type="project" value="TreeGrafter"/>
</dbReference>
<dbReference type="GO" id="GO:0004573">
    <property type="term" value="F:Glc3Man9GlcNAc2 oligosaccharide glucosidase activity"/>
    <property type="evidence" value="ECO:0007669"/>
    <property type="project" value="InterPro"/>
</dbReference>
<dbReference type="PANTHER" id="PTHR10412:SF11">
    <property type="entry name" value="MANNOSYL-OLIGOSACCHARIDE GLUCOSIDASE"/>
    <property type="match status" value="1"/>
</dbReference>
<dbReference type="EMBL" id="LPWG01000014">
    <property type="protein sequence ID" value="ODR97892.1"/>
    <property type="molecule type" value="Genomic_DNA"/>
</dbReference>
<dbReference type="GO" id="GO:0009311">
    <property type="term" value="P:oligosaccharide metabolic process"/>
    <property type="evidence" value="ECO:0007669"/>
    <property type="project" value="InterPro"/>
</dbReference>
<organism evidence="5 6">
    <name type="scientific">Methyloceanibacter methanicus</name>
    <dbReference type="NCBI Taxonomy" id="1774968"/>
    <lineage>
        <taxon>Bacteria</taxon>
        <taxon>Pseudomonadati</taxon>
        <taxon>Pseudomonadota</taxon>
        <taxon>Alphaproteobacteria</taxon>
        <taxon>Hyphomicrobiales</taxon>
        <taxon>Hyphomicrobiaceae</taxon>
        <taxon>Methyloceanibacter</taxon>
    </lineage>
</organism>
<dbReference type="InterPro" id="IPR008928">
    <property type="entry name" value="6-hairpin_glycosidase_sf"/>
</dbReference>
<name>A0A1E3VWJ5_9HYPH</name>
<comment type="caution">
    <text evidence="5">The sequence shown here is derived from an EMBL/GenBank/DDBJ whole genome shotgun (WGS) entry which is preliminary data.</text>
</comment>
<dbReference type="PANTHER" id="PTHR10412">
    <property type="entry name" value="MANNOSYL-OLIGOSACCHARIDE GLUCOSIDASE"/>
    <property type="match status" value="1"/>
</dbReference>
<evidence type="ECO:0000256" key="2">
    <source>
        <dbReference type="ARBA" id="ARBA00022801"/>
    </source>
</evidence>
<sequence length="284" mass="31786">MVLKCEALAGLARQIGRDDEAAALDDEADAIRAKVNNELWDAEEGLYFDRHVESRTLVRSRTIASLLPLWAGIPDRTQAERLVGHIMDPTGFNTVIPLPSVSIGDPAFEKDMWRGPVWLNTAFAVIEGLKRYGFHDVAADFAYRLCEGVYRTFEHTGHFHEFYDPERYDTVELHRKRGNRWKQLTLGSKPVTGFVGWSGLVNTLVIEVLFGLERKAEGLVMAPRFPPAANGLDWTLLLPQFDLNIRLSVELGGGVRGVWSREGERHSFVAASGERLLIGSGRSQ</sequence>
<evidence type="ECO:0000256" key="1">
    <source>
        <dbReference type="ARBA" id="ARBA00010833"/>
    </source>
</evidence>